<gene>
    <name evidence="2" type="ORF">BUTYVIB_01500</name>
</gene>
<dbReference type="PROSITE" id="PS50943">
    <property type="entry name" value="HTH_CROC1"/>
    <property type="match status" value="1"/>
</dbReference>
<dbReference type="InterPro" id="IPR001387">
    <property type="entry name" value="Cro/C1-type_HTH"/>
</dbReference>
<feature type="domain" description="HTH cro/C1-type" evidence="1">
    <location>
        <begin position="41"/>
        <end position="71"/>
    </location>
</feature>
<dbReference type="InterPro" id="IPR010982">
    <property type="entry name" value="Lambda_DNA-bd_dom_sf"/>
</dbReference>
<organism evidence="2 3">
    <name type="scientific">Eshraghiella crossota DSM 2876</name>
    <dbReference type="NCBI Taxonomy" id="511680"/>
    <lineage>
        <taxon>Bacteria</taxon>
        <taxon>Bacillati</taxon>
        <taxon>Bacillota</taxon>
        <taxon>Clostridia</taxon>
        <taxon>Lachnospirales</taxon>
        <taxon>Lachnospiraceae</taxon>
        <taxon>Eshraghiella</taxon>
    </lineage>
</organism>
<dbReference type="STRING" id="45851.BHV86_10255"/>
<evidence type="ECO:0000313" key="2">
    <source>
        <dbReference type="EMBL" id="EFF68232.1"/>
    </source>
</evidence>
<dbReference type="HOGENOM" id="CLU_1479935_0_0_9"/>
<dbReference type="Proteomes" id="UP000006238">
    <property type="component" value="Unassembled WGS sequence"/>
</dbReference>
<dbReference type="SUPFAM" id="SSF47413">
    <property type="entry name" value="lambda repressor-like DNA-binding domains"/>
    <property type="match status" value="1"/>
</dbReference>
<dbReference type="eggNOG" id="ENOG50306ZY">
    <property type="taxonomic scope" value="Bacteria"/>
</dbReference>
<comment type="caution">
    <text evidence="2">The sequence shown here is derived from an EMBL/GenBank/DDBJ whole genome shotgun (WGS) entry which is preliminary data.</text>
</comment>
<dbReference type="SMART" id="SM00530">
    <property type="entry name" value="HTH_XRE"/>
    <property type="match status" value="1"/>
</dbReference>
<protein>
    <recommendedName>
        <fullName evidence="1">HTH cro/C1-type domain-containing protein</fullName>
    </recommendedName>
</protein>
<sequence>MFTNIRFYDLIKKKSGIIKLEGEFMKERLYITPEYTTAKEIKQIRKELHLTQKEFAEFINCSKPTVERWERSEEIIRGPIVPFLKMLQKYPEYEQEVKIPEKVWTLRIWYMYKQEVCTLIDVNEQEQKVKIKNYIDKVMFRAFGSVENPDYNDYQEFLKSRCFPESRDKMKLILKDLGLPFYDPIMIIEKTEGRMAEDNFWIRIER</sequence>
<evidence type="ECO:0000259" key="1">
    <source>
        <dbReference type="PROSITE" id="PS50943"/>
    </source>
</evidence>
<dbReference type="Pfam" id="PF01381">
    <property type="entry name" value="HTH_3"/>
    <property type="match status" value="1"/>
</dbReference>
<dbReference type="EMBL" id="ABWN01000030">
    <property type="protein sequence ID" value="EFF68232.1"/>
    <property type="molecule type" value="Genomic_DNA"/>
</dbReference>
<proteinExistence type="predicted"/>
<evidence type="ECO:0000313" key="3">
    <source>
        <dbReference type="Proteomes" id="UP000006238"/>
    </source>
</evidence>
<dbReference type="AlphaFoldDB" id="D4S084"/>
<name>D4S084_9FIRM</name>
<dbReference type="CDD" id="cd00093">
    <property type="entry name" value="HTH_XRE"/>
    <property type="match status" value="1"/>
</dbReference>
<dbReference type="GO" id="GO:0003677">
    <property type="term" value="F:DNA binding"/>
    <property type="evidence" value="ECO:0007669"/>
    <property type="project" value="InterPro"/>
</dbReference>
<keyword evidence="3" id="KW-1185">Reference proteome</keyword>
<dbReference type="Gene3D" id="1.10.260.40">
    <property type="entry name" value="lambda repressor-like DNA-binding domains"/>
    <property type="match status" value="1"/>
</dbReference>
<reference evidence="2 3" key="1">
    <citation type="submission" date="2010-02" db="EMBL/GenBank/DDBJ databases">
        <authorList>
            <person name="Weinstock G."/>
            <person name="Sodergren E."/>
            <person name="Clifton S."/>
            <person name="Fulton L."/>
            <person name="Fulton B."/>
            <person name="Courtney L."/>
            <person name="Fronick C."/>
            <person name="Harrison M."/>
            <person name="Strong C."/>
            <person name="Farmer C."/>
            <person name="Delahaunty K."/>
            <person name="Markovic C."/>
            <person name="Hall O."/>
            <person name="Minx P."/>
            <person name="Tomlinson C."/>
            <person name="Mitreva M."/>
            <person name="Nelson J."/>
            <person name="Hou S."/>
            <person name="Wollam A."/>
            <person name="Pepin K.H."/>
            <person name="Johnson M."/>
            <person name="Bhonagiri V."/>
            <person name="Zhang X."/>
            <person name="Suruliraj S."/>
            <person name="Warren W."/>
            <person name="Chinwalla A."/>
            <person name="Mardis E.R."/>
            <person name="Wilson R.K."/>
        </authorList>
    </citation>
    <scope>NUCLEOTIDE SEQUENCE [LARGE SCALE GENOMIC DNA]</scope>
    <source>
        <strain evidence="2 3">DSM 2876</strain>
    </source>
</reference>
<accession>D4S084</accession>